<dbReference type="Pfam" id="PF00106">
    <property type="entry name" value="adh_short"/>
    <property type="match status" value="1"/>
</dbReference>
<organism evidence="5 6">
    <name type="scientific">Sorangium cellulosum</name>
    <name type="common">Polyangium cellulosum</name>
    <dbReference type="NCBI Taxonomy" id="56"/>
    <lineage>
        <taxon>Bacteria</taxon>
        <taxon>Pseudomonadati</taxon>
        <taxon>Myxococcota</taxon>
        <taxon>Polyangia</taxon>
        <taxon>Polyangiales</taxon>
        <taxon>Polyangiaceae</taxon>
        <taxon>Sorangium</taxon>
    </lineage>
</organism>
<protein>
    <submittedName>
        <fullName evidence="5">3-oxoacyl-ACP reductase</fullName>
    </submittedName>
</protein>
<dbReference type="SUPFAM" id="SSF51735">
    <property type="entry name" value="NAD(P)-binding Rossmann-fold domains"/>
    <property type="match status" value="1"/>
</dbReference>
<comment type="similarity">
    <text evidence="1 3">Belongs to the short-chain dehydrogenases/reductases (SDR) family.</text>
</comment>
<feature type="domain" description="Ketoreductase" evidence="4">
    <location>
        <begin position="3"/>
        <end position="186"/>
    </location>
</feature>
<dbReference type="GO" id="GO:0016491">
    <property type="term" value="F:oxidoreductase activity"/>
    <property type="evidence" value="ECO:0007669"/>
    <property type="project" value="UniProtKB-KW"/>
</dbReference>
<name>A0A150PMQ8_SORCE</name>
<sequence length="261" mass="27339">MALVVVITGASSGIGRALALSWARRGARVVLSARSQEALERVAEEVRAAGGDGLVVAGDVTVEEDRKALCDRALAAYGRIDVLVNNAGRGYYAPTLEIDPAELEAIYRLNVVAPVRLAQLAIEPLSAAKGTVVMVSSIAGLVAAPRMGPYASSKFALEALSMSLRAEVAARGVRVLVVRPGPVATPFHANAVVTDENVGYRPPGHKPQSPEDVAEGVVRAVASGREVLETSAFVKVASLAARVTPGPMRWLSKRMARRSGL</sequence>
<evidence type="ECO:0000259" key="4">
    <source>
        <dbReference type="SMART" id="SM00822"/>
    </source>
</evidence>
<accession>A0A150PMQ8</accession>
<evidence type="ECO:0000256" key="3">
    <source>
        <dbReference type="RuleBase" id="RU000363"/>
    </source>
</evidence>
<evidence type="ECO:0000313" key="6">
    <source>
        <dbReference type="Proteomes" id="UP000075420"/>
    </source>
</evidence>
<proteinExistence type="inferred from homology"/>
<dbReference type="EMBL" id="JELY01001071">
    <property type="protein sequence ID" value="KYF57017.1"/>
    <property type="molecule type" value="Genomic_DNA"/>
</dbReference>
<evidence type="ECO:0000313" key="5">
    <source>
        <dbReference type="EMBL" id="KYF57017.1"/>
    </source>
</evidence>
<gene>
    <name evidence="5" type="ORF">BE08_26320</name>
</gene>
<dbReference type="AlphaFoldDB" id="A0A150PMQ8"/>
<dbReference type="InterPro" id="IPR020904">
    <property type="entry name" value="Sc_DH/Rdtase_CS"/>
</dbReference>
<comment type="caution">
    <text evidence="5">The sequence shown here is derived from an EMBL/GenBank/DDBJ whole genome shotgun (WGS) entry which is preliminary data.</text>
</comment>
<dbReference type="PANTHER" id="PTHR44196:SF1">
    <property type="entry name" value="DEHYDROGENASE_REDUCTASE SDR FAMILY MEMBER 7B"/>
    <property type="match status" value="1"/>
</dbReference>
<dbReference type="PRINTS" id="PR00080">
    <property type="entry name" value="SDRFAMILY"/>
</dbReference>
<dbReference type="PANTHER" id="PTHR44196">
    <property type="entry name" value="DEHYDROGENASE/REDUCTASE SDR FAMILY MEMBER 7B"/>
    <property type="match status" value="1"/>
</dbReference>
<dbReference type="Gene3D" id="3.40.50.720">
    <property type="entry name" value="NAD(P)-binding Rossmann-like Domain"/>
    <property type="match status" value="1"/>
</dbReference>
<evidence type="ECO:0000256" key="1">
    <source>
        <dbReference type="ARBA" id="ARBA00006484"/>
    </source>
</evidence>
<dbReference type="SMART" id="SM00822">
    <property type="entry name" value="PKS_KR"/>
    <property type="match status" value="1"/>
</dbReference>
<dbReference type="InterPro" id="IPR036291">
    <property type="entry name" value="NAD(P)-bd_dom_sf"/>
</dbReference>
<dbReference type="GO" id="GO:0016020">
    <property type="term" value="C:membrane"/>
    <property type="evidence" value="ECO:0007669"/>
    <property type="project" value="TreeGrafter"/>
</dbReference>
<dbReference type="PRINTS" id="PR00081">
    <property type="entry name" value="GDHRDH"/>
</dbReference>
<keyword evidence="2" id="KW-0560">Oxidoreductase</keyword>
<dbReference type="InterPro" id="IPR057326">
    <property type="entry name" value="KR_dom"/>
</dbReference>
<evidence type="ECO:0000256" key="2">
    <source>
        <dbReference type="ARBA" id="ARBA00023002"/>
    </source>
</evidence>
<dbReference type="PROSITE" id="PS00061">
    <property type="entry name" value="ADH_SHORT"/>
    <property type="match status" value="1"/>
</dbReference>
<dbReference type="InterPro" id="IPR002347">
    <property type="entry name" value="SDR_fam"/>
</dbReference>
<reference evidence="5 6" key="1">
    <citation type="submission" date="2014-02" db="EMBL/GenBank/DDBJ databases">
        <title>The small core and large imbalanced accessory genome model reveals a collaborative survival strategy of Sorangium cellulosum strains in nature.</title>
        <authorList>
            <person name="Han K."/>
            <person name="Peng R."/>
            <person name="Blom J."/>
            <person name="Li Y.-Z."/>
        </authorList>
    </citation>
    <scope>NUCLEOTIDE SEQUENCE [LARGE SCALE GENOMIC DNA]</scope>
    <source>
        <strain evidence="5 6">So0157-25</strain>
    </source>
</reference>
<dbReference type="Proteomes" id="UP000075420">
    <property type="component" value="Unassembled WGS sequence"/>
</dbReference>